<name>A0ABR6X1C0_9BURK</name>
<comment type="caution">
    <text evidence="2">The sequence shown here is derived from an EMBL/GenBank/DDBJ whole genome shotgun (WGS) entry which is preliminary data.</text>
</comment>
<reference evidence="2 3" key="1">
    <citation type="submission" date="2020-08" db="EMBL/GenBank/DDBJ databases">
        <title>Novel species isolated from subtropical streams in China.</title>
        <authorList>
            <person name="Lu H."/>
        </authorList>
    </citation>
    <scope>NUCLEOTIDE SEQUENCE [LARGE SCALE GENOMIC DNA]</scope>
    <source>
        <strain evidence="2 3">KACC 16656</strain>
    </source>
</reference>
<gene>
    <name evidence="2" type="ORF">H8K52_03700</name>
</gene>
<evidence type="ECO:0000313" key="3">
    <source>
        <dbReference type="Proteomes" id="UP000648257"/>
    </source>
</evidence>
<protein>
    <submittedName>
        <fullName evidence="2">Uncharacterized protein</fullName>
    </submittedName>
</protein>
<evidence type="ECO:0000256" key="1">
    <source>
        <dbReference type="SAM" id="MobiDB-lite"/>
    </source>
</evidence>
<dbReference type="Proteomes" id="UP000648257">
    <property type="component" value="Unassembled WGS sequence"/>
</dbReference>
<accession>A0ABR6X1C0</accession>
<dbReference type="EMBL" id="JACOFW010000003">
    <property type="protein sequence ID" value="MBC3806453.1"/>
    <property type="molecule type" value="Genomic_DNA"/>
</dbReference>
<organism evidence="2 3">
    <name type="scientific">Undibacterium seohonense</name>
    <dbReference type="NCBI Taxonomy" id="1344950"/>
    <lineage>
        <taxon>Bacteria</taxon>
        <taxon>Pseudomonadati</taxon>
        <taxon>Pseudomonadota</taxon>
        <taxon>Betaproteobacteria</taxon>
        <taxon>Burkholderiales</taxon>
        <taxon>Oxalobacteraceae</taxon>
        <taxon>Undibacterium</taxon>
    </lineage>
</organism>
<evidence type="ECO:0000313" key="2">
    <source>
        <dbReference type="EMBL" id="MBC3806453.1"/>
    </source>
</evidence>
<feature type="region of interest" description="Disordered" evidence="1">
    <location>
        <begin position="1"/>
        <end position="23"/>
    </location>
</feature>
<sequence>MPQQPTSKSKRQSDRRIVSGAEQSSHKLGVTAKSLIALTLTLICVVAVLTWKNPSNAESSKTNNQQIPAPSEIQSAKANLNKQQAPILLANREEMHQKLVSQLEEVDQTLCSYREVSKYPLTSRPISEHPDQIYPNRAVTEDHPMRLGNGRTDNTIQISSSQSRVYLAANESVNFTVQARDANQQPLPLLVTRAISQSIDFSNQRPGTQVPLGFADNGRDGDALANDGISSGVFHPANSSLSSFHGTIRTEIYYSVNGKAGFLFFDVIYSPELPANWIGNIRDVVENGSLVFYLPIDVRQAGRYIVNARVDDAKGQAFALLNFNDLLPQGRGEIRLSVAGNLIRDQQTSFPLSLRDVDGYLLKEDVDPDRALIPRREAVVHQTKKYALTNFSEAEPDTEERRRHLNEFKKDVELAKAALVAFDPEQAGRAFPQSACSLKRNSLAAK</sequence>
<proteinExistence type="predicted"/>
<dbReference type="RefSeq" id="WP_186921539.1">
    <property type="nucleotide sequence ID" value="NZ_JACOFW010000003.1"/>
</dbReference>
<keyword evidence="3" id="KW-1185">Reference proteome</keyword>
<dbReference type="NCBIfam" id="NF041940">
    <property type="entry name" value="choice_anch_X"/>
    <property type="match status" value="1"/>
</dbReference>